<dbReference type="EMBL" id="QXTG01000002">
    <property type="protein sequence ID" value="RIX28633.1"/>
    <property type="molecule type" value="Genomic_DNA"/>
</dbReference>
<dbReference type="AlphaFoldDB" id="A0A3A1TWM1"/>
<evidence type="ECO:0000313" key="2">
    <source>
        <dbReference type="Proteomes" id="UP000265742"/>
    </source>
</evidence>
<dbReference type="InterPro" id="IPR036291">
    <property type="entry name" value="NAD(P)-bd_dom_sf"/>
</dbReference>
<keyword evidence="2" id="KW-1185">Reference proteome</keyword>
<dbReference type="Gene3D" id="3.40.50.720">
    <property type="entry name" value="NAD(P)-binding Rossmann-like Domain"/>
    <property type="match status" value="1"/>
</dbReference>
<accession>A0A3A1TWM1</accession>
<dbReference type="Proteomes" id="UP000265742">
    <property type="component" value="Unassembled WGS sequence"/>
</dbReference>
<sequence length="223" mass="22462">MEDSTHTGALLVVGAGPGVGMAVARRFGGVPVGLIARDEVRLRAMTETLRLEGRTVASAAADASDPTALRAAIGRIIAELGGIDTACFSPLPPVATIKRAAATDAEDLLTALALVVGGAATTVRAVLPGMLARGSGRLLFTTGSGALHPSPERASPAVYTAAQTAYIDVLRRDLSGRGVAVAHVAVVGPVGADGHRPEDVADALHDLADEGGSTVLHLTEGAR</sequence>
<dbReference type="RefSeq" id="WP_119482943.1">
    <property type="nucleotide sequence ID" value="NZ_QXTG01000002.1"/>
</dbReference>
<protein>
    <submittedName>
        <fullName evidence="1">SDR family oxidoreductase</fullName>
    </submittedName>
</protein>
<dbReference type="CDD" id="cd05233">
    <property type="entry name" value="SDR_c"/>
    <property type="match status" value="1"/>
</dbReference>
<reference evidence="2" key="1">
    <citation type="submission" date="2018-09" db="EMBL/GenBank/DDBJ databases">
        <authorList>
            <person name="Kim I."/>
        </authorList>
    </citation>
    <scope>NUCLEOTIDE SEQUENCE [LARGE SCALE GENOMIC DNA]</scope>
    <source>
        <strain evidence="2">DD4a</strain>
    </source>
</reference>
<proteinExistence type="predicted"/>
<name>A0A3A1TWM1_9MICO</name>
<dbReference type="PANTHER" id="PTHR43431">
    <property type="entry name" value="OXIDOREDUCTASE, SHORT CHAIN DEHYDROGENASE/REDUCTASE FAMILY (AFU_ORTHOLOGUE AFUA_5G14000)"/>
    <property type="match status" value="1"/>
</dbReference>
<dbReference type="InterPro" id="IPR002347">
    <property type="entry name" value="SDR_fam"/>
</dbReference>
<gene>
    <name evidence="1" type="ORF">D1781_14605</name>
</gene>
<dbReference type="SUPFAM" id="SSF51735">
    <property type="entry name" value="NAD(P)-binding Rossmann-fold domains"/>
    <property type="match status" value="1"/>
</dbReference>
<dbReference type="OrthoDB" id="9799818at2"/>
<dbReference type="Pfam" id="PF00106">
    <property type="entry name" value="adh_short"/>
    <property type="match status" value="1"/>
</dbReference>
<comment type="caution">
    <text evidence="1">The sequence shown here is derived from an EMBL/GenBank/DDBJ whole genome shotgun (WGS) entry which is preliminary data.</text>
</comment>
<organism evidence="1 2">
    <name type="scientific">Amnibacterium setariae</name>
    <dbReference type="NCBI Taxonomy" id="2306585"/>
    <lineage>
        <taxon>Bacteria</taxon>
        <taxon>Bacillati</taxon>
        <taxon>Actinomycetota</taxon>
        <taxon>Actinomycetes</taxon>
        <taxon>Micrococcales</taxon>
        <taxon>Microbacteriaceae</taxon>
        <taxon>Amnibacterium</taxon>
    </lineage>
</organism>
<dbReference type="PANTHER" id="PTHR43431:SF7">
    <property type="entry name" value="OXIDOREDUCTASE, SHORT CHAIN DEHYDROGENASE_REDUCTASE FAMILY (AFU_ORTHOLOGUE AFUA_5G14000)"/>
    <property type="match status" value="1"/>
</dbReference>
<evidence type="ECO:0000313" key="1">
    <source>
        <dbReference type="EMBL" id="RIX28633.1"/>
    </source>
</evidence>